<proteinExistence type="predicted"/>
<protein>
    <submittedName>
        <fullName evidence="4">Transposase</fullName>
    </submittedName>
</protein>
<evidence type="ECO:0000313" key="4">
    <source>
        <dbReference type="WBParaSite" id="NBR_0000236701-mRNA-1"/>
    </source>
</evidence>
<feature type="compositionally biased region" description="Basic and acidic residues" evidence="1">
    <location>
        <begin position="26"/>
        <end position="54"/>
    </location>
</feature>
<reference evidence="2 3" key="2">
    <citation type="submission" date="2018-11" db="EMBL/GenBank/DDBJ databases">
        <authorList>
            <consortium name="Pathogen Informatics"/>
        </authorList>
    </citation>
    <scope>NUCLEOTIDE SEQUENCE [LARGE SCALE GENOMIC DNA]</scope>
</reference>
<keyword evidence="3" id="KW-1185">Reference proteome</keyword>
<reference evidence="4" key="1">
    <citation type="submission" date="2017-02" db="UniProtKB">
        <authorList>
            <consortium name="WormBaseParasite"/>
        </authorList>
    </citation>
    <scope>IDENTIFICATION</scope>
</reference>
<gene>
    <name evidence="2" type="ORF">NBR_LOCUS2368</name>
</gene>
<evidence type="ECO:0000256" key="1">
    <source>
        <dbReference type="SAM" id="MobiDB-lite"/>
    </source>
</evidence>
<dbReference type="Proteomes" id="UP000271162">
    <property type="component" value="Unassembled WGS sequence"/>
</dbReference>
<evidence type="ECO:0000313" key="2">
    <source>
        <dbReference type="EMBL" id="VDL65957.1"/>
    </source>
</evidence>
<dbReference type="EMBL" id="UYSL01002646">
    <property type="protein sequence ID" value="VDL65957.1"/>
    <property type="molecule type" value="Genomic_DNA"/>
</dbReference>
<evidence type="ECO:0000313" key="3">
    <source>
        <dbReference type="Proteomes" id="UP000271162"/>
    </source>
</evidence>
<name>A0A0N4XIL5_NIPBR</name>
<feature type="region of interest" description="Disordered" evidence="1">
    <location>
        <begin position="25"/>
        <end position="54"/>
    </location>
</feature>
<dbReference type="AlphaFoldDB" id="A0A0N4XIL5"/>
<accession>A0A0N4XIL5</accession>
<organism evidence="4">
    <name type="scientific">Nippostrongylus brasiliensis</name>
    <name type="common">Rat hookworm</name>
    <dbReference type="NCBI Taxonomy" id="27835"/>
    <lineage>
        <taxon>Eukaryota</taxon>
        <taxon>Metazoa</taxon>
        <taxon>Ecdysozoa</taxon>
        <taxon>Nematoda</taxon>
        <taxon>Chromadorea</taxon>
        <taxon>Rhabditida</taxon>
        <taxon>Rhabditina</taxon>
        <taxon>Rhabditomorpha</taxon>
        <taxon>Strongyloidea</taxon>
        <taxon>Heligmosomidae</taxon>
        <taxon>Nippostrongylus</taxon>
    </lineage>
</organism>
<dbReference type="WBParaSite" id="NBR_0000236701-mRNA-1">
    <property type="protein sequence ID" value="NBR_0000236701-mRNA-1"/>
    <property type="gene ID" value="NBR_0000236701"/>
</dbReference>
<sequence length="89" mass="10406">MHKMTKFKNRDDQLDKRQGITNYTIKRNDKFGDQTESDREVLSREVETEPHQTTRELSATLVSLSQQVVHRLKPIGKARILGRWITSVL</sequence>